<comment type="caution">
    <text evidence="4">The sequence shown here is derived from an EMBL/GenBank/DDBJ whole genome shotgun (WGS) entry which is preliminary data.</text>
</comment>
<dbReference type="EMBL" id="JACHOV010000005">
    <property type="protein sequence ID" value="MBB4641300.1"/>
    <property type="molecule type" value="Genomic_DNA"/>
</dbReference>
<reference evidence="4 5" key="1">
    <citation type="submission" date="2020-08" db="EMBL/GenBank/DDBJ databases">
        <title>Genomic Encyclopedia of Type Strains, Phase IV (KMG-IV): sequencing the most valuable type-strain genomes for metagenomic binning, comparative biology and taxonomic classification.</title>
        <authorList>
            <person name="Goeker M."/>
        </authorList>
    </citation>
    <scope>NUCLEOTIDE SEQUENCE [LARGE SCALE GENOMIC DNA]</scope>
    <source>
        <strain evidence="4 5">DSM 7465</strain>
    </source>
</reference>
<sequence length="665" mass="71653">MPLPLKILAWVIGILFAAWAILYITKGRFLKGPFERIATSNLERKVEVGGDFQLYFNPINIKFLAEKITIENPKWASREHLFKADLVEARVATFSLLTPDWRINWLRMVKGDADLEWSADGERNTWTFGDPKQPAKPLDLPIIRRALVAGTELRYANPALQFHVNVGIDTVRARNTQFENDVRFSGNGGIRGRPFTVSGGLMSPNETIAGGVNQLALQAQSGATRIEVSGTLPGATEVEGADLRMQARGANLSQLFDFLGVAIPDTRQYRINSNLTKSGDEWRFTRLRGRFGDSDLAGRLVISMPEDRLHLGADLTSRVVDIVDIGPFIGYNPQKLDAQGGSGAIEVVGGTPRVLPDAPLRVEALKRFDADVKYSVARVRAESFPITNIGMTLKLDRSLLTLSPLTFDLAGGFLSSDIEINARNQPVRTSYDIRLSPTPMGRLLAGWGVEQSGTSGLMKARVQLAGLGDSVRKSLASSNGRIAVIIPAGTLWTRNAELSELDVGTFVQKMFEKKLKKPVSINCGLIAFTVRNGVASADPILIDTSKNVVLGHGAISLRDERIDLAVRADSKKFSLFSAQSPIGLAGHFAEPKVNVISGELLTRAGAGLGLAAVASPLAGILAFVDIGDAKAAACGPVLSGARAVAQRTKKGKPRDDVGDGKSSAS</sequence>
<organism evidence="4 5">
    <name type="scientific">Rhizorhapis suberifaciens</name>
    <name type="common">corky root of lettuce</name>
    <dbReference type="NCBI Taxonomy" id="13656"/>
    <lineage>
        <taxon>Bacteria</taxon>
        <taxon>Pseudomonadati</taxon>
        <taxon>Pseudomonadota</taxon>
        <taxon>Alphaproteobacteria</taxon>
        <taxon>Sphingomonadales</taxon>
        <taxon>Sphingomonadaceae</taxon>
        <taxon>Rhizorhapis</taxon>
    </lineage>
</organism>
<feature type="domain" description="AsmA" evidence="3">
    <location>
        <begin position="1"/>
        <end position="135"/>
    </location>
</feature>
<evidence type="ECO:0000259" key="3">
    <source>
        <dbReference type="Pfam" id="PF05170"/>
    </source>
</evidence>
<evidence type="ECO:0000256" key="1">
    <source>
        <dbReference type="SAM" id="MobiDB-lite"/>
    </source>
</evidence>
<keyword evidence="2" id="KW-1133">Transmembrane helix</keyword>
<keyword evidence="2" id="KW-0812">Transmembrane</keyword>
<feature type="transmembrane region" description="Helical" evidence="2">
    <location>
        <begin position="7"/>
        <end position="25"/>
    </location>
</feature>
<dbReference type="AlphaFoldDB" id="A0A840HUP0"/>
<name>A0A840HUP0_9SPHN</name>
<dbReference type="Pfam" id="PF05170">
    <property type="entry name" value="AsmA"/>
    <property type="match status" value="2"/>
</dbReference>
<dbReference type="GO" id="GO:0005886">
    <property type="term" value="C:plasma membrane"/>
    <property type="evidence" value="ECO:0007669"/>
    <property type="project" value="TreeGrafter"/>
</dbReference>
<keyword evidence="5" id="KW-1185">Reference proteome</keyword>
<dbReference type="InterPro" id="IPR052894">
    <property type="entry name" value="AsmA-related"/>
</dbReference>
<gene>
    <name evidence="4" type="ORF">HNQ99_001605</name>
</gene>
<accession>A0A840HUP0</accession>
<protein>
    <recommendedName>
        <fullName evidence="3">AsmA domain-containing protein</fullName>
    </recommendedName>
</protein>
<dbReference type="InterPro" id="IPR007844">
    <property type="entry name" value="AsmA"/>
</dbReference>
<evidence type="ECO:0000313" key="5">
    <source>
        <dbReference type="Proteomes" id="UP000575068"/>
    </source>
</evidence>
<proteinExistence type="predicted"/>
<evidence type="ECO:0000256" key="2">
    <source>
        <dbReference type="SAM" id="Phobius"/>
    </source>
</evidence>
<feature type="domain" description="AsmA" evidence="3">
    <location>
        <begin position="212"/>
        <end position="536"/>
    </location>
</feature>
<evidence type="ECO:0000313" key="4">
    <source>
        <dbReference type="EMBL" id="MBB4641300.1"/>
    </source>
</evidence>
<feature type="region of interest" description="Disordered" evidence="1">
    <location>
        <begin position="645"/>
        <end position="665"/>
    </location>
</feature>
<keyword evidence="2" id="KW-0472">Membrane</keyword>
<dbReference type="GO" id="GO:0090313">
    <property type="term" value="P:regulation of protein targeting to membrane"/>
    <property type="evidence" value="ECO:0007669"/>
    <property type="project" value="TreeGrafter"/>
</dbReference>
<dbReference type="PANTHER" id="PTHR30441:SF9">
    <property type="entry name" value="ASMA FAMILY PROTEIN YHJG"/>
    <property type="match status" value="1"/>
</dbReference>
<dbReference type="Proteomes" id="UP000575068">
    <property type="component" value="Unassembled WGS sequence"/>
</dbReference>
<dbReference type="PANTHER" id="PTHR30441">
    <property type="entry name" value="DUF748 DOMAIN-CONTAINING PROTEIN"/>
    <property type="match status" value="1"/>
</dbReference>